<organism evidence="2 3">
    <name type="scientific">Halobaculum gomorrense</name>
    <dbReference type="NCBI Taxonomy" id="43928"/>
    <lineage>
        <taxon>Archaea</taxon>
        <taxon>Methanobacteriati</taxon>
        <taxon>Methanobacteriota</taxon>
        <taxon>Stenosarchaea group</taxon>
        <taxon>Halobacteria</taxon>
        <taxon>Halobacteriales</taxon>
        <taxon>Haloferacaceae</taxon>
        <taxon>Halobaculum</taxon>
    </lineage>
</organism>
<reference evidence="2 3" key="1">
    <citation type="submission" date="2016-11" db="EMBL/GenBank/DDBJ databases">
        <authorList>
            <person name="Jaros S."/>
            <person name="Januszkiewicz K."/>
            <person name="Wedrychowicz H."/>
        </authorList>
    </citation>
    <scope>NUCLEOTIDE SEQUENCE [LARGE SCALE GENOMIC DNA]</scope>
    <source>
        <strain evidence="2 3">DSM 9297</strain>
    </source>
</reference>
<proteinExistence type="predicted"/>
<evidence type="ECO:0008006" key="4">
    <source>
        <dbReference type="Google" id="ProtNLM"/>
    </source>
</evidence>
<dbReference type="Proteomes" id="UP000184357">
    <property type="component" value="Unassembled WGS sequence"/>
</dbReference>
<dbReference type="EMBL" id="FQWV01000005">
    <property type="protein sequence ID" value="SHH24166.1"/>
    <property type="molecule type" value="Genomic_DNA"/>
</dbReference>
<dbReference type="AlphaFoldDB" id="A0A1M5RDP5"/>
<sequence length="94" mass="10477">MQLSEAREAFDDRLSFPVDRETVDDRVGDVRLEAPNGEDTTVGAVLERTETTEFASPGELHDTVAGLVDDAFVGRKRYDDRGNGGERRDDEQSF</sequence>
<feature type="region of interest" description="Disordered" evidence="1">
    <location>
        <begin position="75"/>
        <end position="94"/>
    </location>
</feature>
<evidence type="ECO:0000256" key="1">
    <source>
        <dbReference type="SAM" id="MobiDB-lite"/>
    </source>
</evidence>
<accession>A0A1M5RDP5</accession>
<keyword evidence="3" id="KW-1185">Reference proteome</keyword>
<dbReference type="RefSeq" id="WP_073309350.1">
    <property type="nucleotide sequence ID" value="NZ_FQWV01000005.1"/>
</dbReference>
<evidence type="ECO:0000313" key="2">
    <source>
        <dbReference type="EMBL" id="SHH24166.1"/>
    </source>
</evidence>
<gene>
    <name evidence="2" type="ORF">SAMN05443636_2147</name>
</gene>
<dbReference type="InterPro" id="IPR043899">
    <property type="entry name" value="DUF5789"/>
</dbReference>
<dbReference type="Pfam" id="PF19102">
    <property type="entry name" value="DUF5789"/>
    <property type="match status" value="1"/>
</dbReference>
<name>A0A1M5RDP5_9EURY</name>
<dbReference type="OrthoDB" id="317850at2157"/>
<protein>
    <recommendedName>
        <fullName evidence="4">DUF2795 domain-containing protein</fullName>
    </recommendedName>
</protein>
<evidence type="ECO:0000313" key="3">
    <source>
        <dbReference type="Proteomes" id="UP000184357"/>
    </source>
</evidence>